<keyword evidence="2" id="KW-0436">Ligase</keyword>
<evidence type="ECO:0000313" key="3">
    <source>
        <dbReference type="EMBL" id="PSB92118.1"/>
    </source>
</evidence>
<accession>A0ABX5FEI0</accession>
<keyword evidence="2" id="KW-0963">Cytoplasm</keyword>
<comment type="function">
    <text evidence="2">Catalyzes a mechanistically unusual reaction, the ATP-dependent insertion of CO2 between the N7 and N8 nitrogen atoms of 7,8-diaminopelargonic acid (DAPA, also called 7,8-diammoniononanoate) to form a ureido ring.</text>
</comment>
<proteinExistence type="inferred from homology"/>
<dbReference type="HAMAP" id="MF_00336">
    <property type="entry name" value="BioD"/>
    <property type="match status" value="1"/>
</dbReference>
<feature type="binding site" evidence="2">
    <location>
        <position position="119"/>
    </location>
    <ligand>
        <name>Mg(2+)</name>
        <dbReference type="ChEBI" id="CHEBI:18420"/>
    </ligand>
</feature>
<sequence length="225" mass="24369">MSSKYKGYFVVGTDTGVGKTLVSTGLLHHFANKGYRAVGMKPVASGAVFNSGAWQNDDVTALREASNVDVPIALNNPYLLREPTAPHIAAATEGIQIKVNHIQHCYRALQKYADSVIVEGIGGFLVPLNENVHMGHLVTILELPVILVVGIRLGCINHTLLTTEAISARGISMVGWIANIVDAEMRQIDATINCLKKRIQSPMLGYIPWLSSSKATNVAQFIRLP</sequence>
<feature type="active site" evidence="2">
    <location>
        <position position="41"/>
    </location>
</feature>
<dbReference type="InterPro" id="IPR027417">
    <property type="entry name" value="P-loop_NTPase"/>
</dbReference>
<dbReference type="InterPro" id="IPR004472">
    <property type="entry name" value="DTB_synth_BioD"/>
</dbReference>
<dbReference type="Gene3D" id="3.40.50.300">
    <property type="entry name" value="P-loop containing nucleotide triphosphate hydrolases"/>
    <property type="match status" value="1"/>
</dbReference>
<reference evidence="3 4" key="1">
    <citation type="journal article" date="2017" name="Front. Microbiol.">
        <title>Genome of Ca. Pandoraea novymonadis, an Endosymbiotic Bacterium of the Trypanosomatid Novymonas esmeraldas.</title>
        <authorList>
            <person name="Kostygov A.Y."/>
            <person name="Butenko A."/>
            <person name="Nenarokova A."/>
            <person name="Tashyreva D."/>
            <person name="Flegontov P."/>
            <person name="Lukes J."/>
            <person name="Yurchenko V."/>
        </authorList>
    </citation>
    <scope>NUCLEOTIDE SEQUENCE [LARGE SCALE GENOMIC DNA]</scope>
    <source>
        <strain evidence="3 4">E262</strain>
    </source>
</reference>
<keyword evidence="2" id="KW-0547">Nucleotide-binding</keyword>
<dbReference type="SUPFAM" id="SSF52540">
    <property type="entry name" value="P-loop containing nucleoside triphosphate hydrolases"/>
    <property type="match status" value="1"/>
</dbReference>
<feature type="binding site" evidence="2">
    <location>
        <position position="20"/>
    </location>
    <ligand>
        <name>Mg(2+)</name>
        <dbReference type="ChEBI" id="CHEBI:18420"/>
    </ligand>
</feature>
<feature type="binding site" evidence="2">
    <location>
        <begin position="208"/>
        <end position="210"/>
    </location>
    <ligand>
        <name>ATP</name>
        <dbReference type="ChEBI" id="CHEBI:30616"/>
    </ligand>
</feature>
<keyword evidence="1 2" id="KW-0093">Biotin biosynthesis</keyword>
<organism evidence="3 4">
    <name type="scientific">Candidatus Pandoraea novymonadis</name>
    <dbReference type="NCBI Taxonomy" id="1808959"/>
    <lineage>
        <taxon>Bacteria</taxon>
        <taxon>Pseudomonadati</taxon>
        <taxon>Pseudomonadota</taxon>
        <taxon>Betaproteobacteria</taxon>
        <taxon>Burkholderiales</taxon>
        <taxon>Burkholderiaceae</taxon>
        <taxon>Pandoraea</taxon>
    </lineage>
</organism>
<comment type="caution">
    <text evidence="3">The sequence shown here is derived from an EMBL/GenBank/DDBJ whole genome shotgun (WGS) entry which is preliminary data.</text>
</comment>
<comment type="subcellular location">
    <subcellularLocation>
        <location evidence="2">Cytoplasm</location>
    </subcellularLocation>
</comment>
<comment type="similarity">
    <text evidence="2">Belongs to the dethiobiotin synthetase family.</text>
</comment>
<feature type="binding site" evidence="2">
    <location>
        <begin position="16"/>
        <end position="21"/>
    </location>
    <ligand>
        <name>ATP</name>
        <dbReference type="ChEBI" id="CHEBI:30616"/>
    </ligand>
</feature>
<feature type="binding site" evidence="2">
    <location>
        <position position="45"/>
    </location>
    <ligand>
        <name>substrate</name>
    </ligand>
</feature>
<feature type="binding site" evidence="2">
    <location>
        <position position="58"/>
    </location>
    <ligand>
        <name>Mg(2+)</name>
        <dbReference type="ChEBI" id="CHEBI:18420"/>
    </ligand>
</feature>
<dbReference type="Proteomes" id="UP000242660">
    <property type="component" value="Unassembled WGS sequence"/>
</dbReference>
<comment type="catalytic activity">
    <reaction evidence="2">
        <text>(7R,8S)-7,8-diammoniononanoate + CO2 + ATP = (4R,5S)-dethiobiotin + ADP + phosphate + 3 H(+)</text>
        <dbReference type="Rhea" id="RHEA:15805"/>
        <dbReference type="ChEBI" id="CHEBI:15378"/>
        <dbReference type="ChEBI" id="CHEBI:16526"/>
        <dbReference type="ChEBI" id="CHEBI:30616"/>
        <dbReference type="ChEBI" id="CHEBI:43474"/>
        <dbReference type="ChEBI" id="CHEBI:149469"/>
        <dbReference type="ChEBI" id="CHEBI:149473"/>
        <dbReference type="ChEBI" id="CHEBI:456216"/>
        <dbReference type="EC" id="6.3.3.3"/>
    </reaction>
</comment>
<dbReference type="EMBL" id="MUHY01000001">
    <property type="protein sequence ID" value="PSB92118.1"/>
    <property type="molecule type" value="Genomic_DNA"/>
</dbReference>
<gene>
    <name evidence="3" type="primary">bioD1</name>
    <name evidence="2" type="synonym">bioD</name>
    <name evidence="3" type="ORF">BZL35_00346</name>
</gene>
<dbReference type="PIRSF" id="PIRSF006755">
    <property type="entry name" value="DTB_synth"/>
    <property type="match status" value="1"/>
</dbReference>
<keyword evidence="2" id="KW-0067">ATP-binding</keyword>
<keyword evidence="2" id="KW-0460">Magnesium</keyword>
<dbReference type="Pfam" id="PF13500">
    <property type="entry name" value="AAA_26"/>
    <property type="match status" value="1"/>
</dbReference>
<comment type="caution">
    <text evidence="2">Lacks conserved residue(s) required for the propagation of feature annotation.</text>
</comment>
<dbReference type="PANTHER" id="PTHR43210">
    <property type="entry name" value="DETHIOBIOTIN SYNTHETASE"/>
    <property type="match status" value="1"/>
</dbReference>
<dbReference type="CDD" id="cd03109">
    <property type="entry name" value="DTBS"/>
    <property type="match status" value="1"/>
</dbReference>
<dbReference type="PANTHER" id="PTHR43210:SF5">
    <property type="entry name" value="DETHIOBIOTIN SYNTHETASE"/>
    <property type="match status" value="1"/>
</dbReference>
<protein>
    <recommendedName>
        <fullName evidence="2">ATP-dependent dethiobiotin synthetase BioD</fullName>
        <ecNumber evidence="2">6.3.3.3</ecNumber>
    </recommendedName>
    <alternativeName>
        <fullName evidence="2">DTB synthetase</fullName>
        <shortName evidence="2">DTBS</shortName>
    </alternativeName>
    <alternativeName>
        <fullName evidence="2">Dethiobiotin synthase</fullName>
    </alternativeName>
</protein>
<evidence type="ECO:0000256" key="2">
    <source>
        <dbReference type="HAMAP-Rule" id="MF_00336"/>
    </source>
</evidence>
<feature type="binding site" evidence="2">
    <location>
        <begin position="119"/>
        <end position="122"/>
    </location>
    <ligand>
        <name>ATP</name>
        <dbReference type="ChEBI" id="CHEBI:30616"/>
    </ligand>
</feature>
<dbReference type="RefSeq" id="WP_106182270.1">
    <property type="nucleotide sequence ID" value="NZ_MUHY01000001.1"/>
</dbReference>
<comment type="pathway">
    <text evidence="2">Cofactor biosynthesis; biotin biosynthesis; biotin from 7,8-diaminononanoate: step 1/2.</text>
</comment>
<evidence type="ECO:0000256" key="1">
    <source>
        <dbReference type="ARBA" id="ARBA00022756"/>
    </source>
</evidence>
<keyword evidence="2" id="KW-0479">Metal-binding</keyword>
<name>A0ABX5FEI0_9BURK</name>
<comment type="cofactor">
    <cofactor evidence="2">
        <name>Mg(2+)</name>
        <dbReference type="ChEBI" id="CHEBI:18420"/>
    </cofactor>
</comment>
<comment type="subunit">
    <text evidence="2">Homodimer.</text>
</comment>
<evidence type="ECO:0000313" key="4">
    <source>
        <dbReference type="Proteomes" id="UP000242660"/>
    </source>
</evidence>
<dbReference type="NCBIfam" id="TIGR00347">
    <property type="entry name" value="bioD"/>
    <property type="match status" value="1"/>
</dbReference>
<dbReference type="EC" id="6.3.3.3" evidence="2"/>
<keyword evidence="4" id="KW-1185">Reference proteome</keyword>
<feature type="binding site" evidence="2">
    <location>
        <position position="58"/>
    </location>
    <ligand>
        <name>ATP</name>
        <dbReference type="ChEBI" id="CHEBI:30616"/>
    </ligand>
</feature>